<dbReference type="EMBL" id="AP019377">
    <property type="protein sequence ID" value="BBH95143.1"/>
    <property type="molecule type" value="Genomic_DNA"/>
</dbReference>
<evidence type="ECO:0000313" key="1">
    <source>
        <dbReference type="EMBL" id="BBH95143.1"/>
    </source>
</evidence>
<name>A0A455T3F2_9CHLR</name>
<sequence length="83" mass="9513">MPTQEERLSLLEQTVAEDRPVLRDVVYELTIVKGLVTDQVRVTSTLSEQLRTIADRLAHLEQQLDQILTLLHPPFLTLLPTPR</sequence>
<reference evidence="1" key="1">
    <citation type="submission" date="2018-12" db="EMBL/GenBank/DDBJ databases">
        <title>Novel natural products biosynthetic potential of the class Ktedonobacteria.</title>
        <authorList>
            <person name="Zheng Y."/>
            <person name="Saitou A."/>
            <person name="Wang C.M."/>
            <person name="Toyoda A."/>
            <person name="Minakuchi Y."/>
            <person name="Sekiguchi Y."/>
            <person name="Ueda K."/>
            <person name="Takano H."/>
            <person name="Sakai Y."/>
            <person name="Yokota A."/>
            <person name="Yabe S."/>
        </authorList>
    </citation>
    <scope>NUCLEOTIDE SEQUENCE</scope>
    <source>
        <strain evidence="1">A3-2</strain>
    </source>
</reference>
<dbReference type="EMBL" id="AP019377">
    <property type="protein sequence ID" value="BBH95144.1"/>
    <property type="molecule type" value="Genomic_DNA"/>
</dbReference>
<protein>
    <submittedName>
        <fullName evidence="1">Uncharacterized protein</fullName>
    </submittedName>
</protein>
<dbReference type="AlphaFoldDB" id="A0A455T3F2"/>
<proteinExistence type="predicted"/>
<evidence type="ECO:0000313" key="2">
    <source>
        <dbReference type="EMBL" id="BBH95144.1"/>
    </source>
</evidence>
<gene>
    <name evidence="1" type="ORF">KTA_33420</name>
    <name evidence="2" type="ORF">KTA_33430</name>
</gene>
<organism evidence="1">
    <name type="scientific">Thermogemmatispora argillosa</name>
    <dbReference type="NCBI Taxonomy" id="2045280"/>
    <lineage>
        <taxon>Bacteria</taxon>
        <taxon>Bacillati</taxon>
        <taxon>Chloroflexota</taxon>
        <taxon>Ktedonobacteria</taxon>
        <taxon>Thermogemmatisporales</taxon>
        <taxon>Thermogemmatisporaceae</taxon>
        <taxon>Thermogemmatispora</taxon>
    </lineage>
</organism>
<accession>A0A455T3F2</accession>